<feature type="region of interest" description="Disordered" evidence="1">
    <location>
        <begin position="1290"/>
        <end position="1390"/>
    </location>
</feature>
<evidence type="ECO:0000256" key="1">
    <source>
        <dbReference type="SAM" id="MobiDB-lite"/>
    </source>
</evidence>
<feature type="compositionally biased region" description="Basic and acidic residues" evidence="1">
    <location>
        <begin position="1338"/>
        <end position="1368"/>
    </location>
</feature>
<feature type="transmembrane region" description="Helical" evidence="2">
    <location>
        <begin position="1036"/>
        <end position="1058"/>
    </location>
</feature>
<dbReference type="InterPro" id="IPR055437">
    <property type="entry name" value="TMEM131L_Ig_5"/>
</dbReference>
<dbReference type="Proteomes" id="UP001153636">
    <property type="component" value="Chromosome 12"/>
</dbReference>
<dbReference type="PANTHER" id="PTHR22050">
    <property type="entry name" value="RW1 PROTEIN HOMOLOG"/>
    <property type="match status" value="1"/>
</dbReference>
<proteinExistence type="predicted"/>
<evidence type="ECO:0000259" key="6">
    <source>
        <dbReference type="Pfam" id="PF24501"/>
    </source>
</evidence>
<reference evidence="7" key="1">
    <citation type="submission" date="2022-01" db="EMBL/GenBank/DDBJ databases">
        <authorList>
            <person name="King R."/>
        </authorList>
    </citation>
    <scope>NUCLEOTIDE SEQUENCE</scope>
</reference>
<evidence type="ECO:0000259" key="5">
    <source>
        <dbReference type="Pfam" id="PF24499"/>
    </source>
</evidence>
<evidence type="ECO:0000313" key="8">
    <source>
        <dbReference type="Proteomes" id="UP001153636"/>
    </source>
</evidence>
<feature type="compositionally biased region" description="Polar residues" evidence="1">
    <location>
        <begin position="1226"/>
        <end position="1235"/>
    </location>
</feature>
<dbReference type="Pfam" id="PF24499">
    <property type="entry name" value="Ig_TMEM131L_4"/>
    <property type="match status" value="1"/>
</dbReference>
<feature type="signal peptide" evidence="3">
    <location>
        <begin position="1"/>
        <end position="24"/>
    </location>
</feature>
<keyword evidence="2" id="KW-0812">Transmembrane</keyword>
<feature type="compositionally biased region" description="Basic and acidic residues" evidence="1">
    <location>
        <begin position="1663"/>
        <end position="1678"/>
    </location>
</feature>
<name>A0A9P0CID8_9CUCU</name>
<dbReference type="InterPro" id="IPR056311">
    <property type="entry name" value="TMEM131_Ig_2"/>
</dbReference>
<dbReference type="InterPro" id="IPR055436">
    <property type="entry name" value="Ig_TMEM131L_4"/>
</dbReference>
<organism evidence="7 8">
    <name type="scientific">Psylliodes chrysocephalus</name>
    <dbReference type="NCBI Taxonomy" id="3402493"/>
    <lineage>
        <taxon>Eukaryota</taxon>
        <taxon>Metazoa</taxon>
        <taxon>Ecdysozoa</taxon>
        <taxon>Arthropoda</taxon>
        <taxon>Hexapoda</taxon>
        <taxon>Insecta</taxon>
        <taxon>Pterygota</taxon>
        <taxon>Neoptera</taxon>
        <taxon>Endopterygota</taxon>
        <taxon>Coleoptera</taxon>
        <taxon>Polyphaga</taxon>
        <taxon>Cucujiformia</taxon>
        <taxon>Chrysomeloidea</taxon>
        <taxon>Chrysomelidae</taxon>
        <taxon>Galerucinae</taxon>
        <taxon>Alticini</taxon>
        <taxon>Psylliodes</taxon>
    </lineage>
</organism>
<feature type="compositionally biased region" description="Basic and acidic residues" evidence="1">
    <location>
        <begin position="1298"/>
        <end position="1329"/>
    </location>
</feature>
<keyword evidence="2" id="KW-0472">Membrane</keyword>
<keyword evidence="2" id="KW-1133">Transmembrane helix</keyword>
<evidence type="ECO:0000259" key="4">
    <source>
        <dbReference type="Pfam" id="PF24495"/>
    </source>
</evidence>
<feature type="compositionally biased region" description="Low complexity" evidence="1">
    <location>
        <begin position="1650"/>
        <end position="1660"/>
    </location>
</feature>
<dbReference type="InterPro" id="IPR039877">
    <property type="entry name" value="TMEM131-like"/>
</dbReference>
<dbReference type="EMBL" id="OV651824">
    <property type="protein sequence ID" value="CAH1101971.1"/>
    <property type="molecule type" value="Genomic_DNA"/>
</dbReference>
<dbReference type="Pfam" id="PF24501">
    <property type="entry name" value="Ig_TMEM131L_5"/>
    <property type="match status" value="1"/>
</dbReference>
<feature type="compositionally biased region" description="Polar residues" evidence="1">
    <location>
        <begin position="1679"/>
        <end position="1704"/>
    </location>
</feature>
<feature type="region of interest" description="Disordered" evidence="1">
    <location>
        <begin position="1219"/>
        <end position="1262"/>
    </location>
</feature>
<feature type="region of interest" description="Disordered" evidence="1">
    <location>
        <begin position="1648"/>
        <end position="1704"/>
    </location>
</feature>
<feature type="domain" description="TMEM131 second Ig-like" evidence="4">
    <location>
        <begin position="130"/>
        <end position="218"/>
    </location>
</feature>
<feature type="domain" description="TMEM131L fourth Ig-like" evidence="5">
    <location>
        <begin position="752"/>
        <end position="888"/>
    </location>
</feature>
<protein>
    <recommendedName>
        <fullName evidence="9">Transmembrane protein 131</fullName>
    </recommendedName>
</protein>
<dbReference type="OrthoDB" id="168404at2759"/>
<dbReference type="Pfam" id="PF24495">
    <property type="entry name" value="Ig_TMEM131_2"/>
    <property type="match status" value="1"/>
</dbReference>
<accession>A0A9P0CID8</accession>
<keyword evidence="8" id="KW-1185">Reference proteome</keyword>
<evidence type="ECO:0008006" key="9">
    <source>
        <dbReference type="Google" id="ProtNLM"/>
    </source>
</evidence>
<gene>
    <name evidence="7" type="ORF">PSYICH_LOCUS3279</name>
</gene>
<evidence type="ECO:0000256" key="3">
    <source>
        <dbReference type="SAM" id="SignalP"/>
    </source>
</evidence>
<evidence type="ECO:0000313" key="7">
    <source>
        <dbReference type="EMBL" id="CAH1101971.1"/>
    </source>
</evidence>
<dbReference type="PANTHER" id="PTHR22050:SF0">
    <property type="entry name" value="TRANSMEMBRANE PROTEIN 131 HOMOLOG"/>
    <property type="match status" value="1"/>
</dbReference>
<feature type="region of interest" description="Disordered" evidence="1">
    <location>
        <begin position="1160"/>
        <end position="1187"/>
    </location>
</feature>
<feature type="domain" description="TMEM131L fifth Ig-like" evidence="6">
    <location>
        <begin position="940"/>
        <end position="1004"/>
    </location>
</feature>
<dbReference type="GO" id="GO:0016020">
    <property type="term" value="C:membrane"/>
    <property type="evidence" value="ECO:0007669"/>
    <property type="project" value="TreeGrafter"/>
</dbReference>
<evidence type="ECO:0000256" key="2">
    <source>
        <dbReference type="SAM" id="Phobius"/>
    </source>
</evidence>
<feature type="chain" id="PRO_5040196048" description="Transmembrane protein 131" evidence="3">
    <location>
        <begin position="25"/>
        <end position="1704"/>
    </location>
</feature>
<keyword evidence="3" id="KW-0732">Signal</keyword>
<sequence>MFRNSPSWYIFILSLLELIIKTHPTLHDSSHGFVSKNPRYFDDDLLHLHEELDLPRKSSHVPQKFQLNFEKTYLDFKERSMGQLHLDPLILFSTDTNSSIDKTSVSKNTVQFYNTVFHDRVRGASTLSHYRLRPIVGVKLPLNATFAPLIYLHNSHLEPLQIVEIHSSNGGFNLELPSGEEEGSNYLWEIPPHQTKAIIRVHFLAQEIKNYTANVRIRLHKPDLTLIVPVEVEVTSEAQLIHPRGYLDLGMGGNCDAPKVVKLCLLNPNKKHVRVHSVITASKAIKIQYYNIRLPPAADSQDPMDQCVDVGTLTIDWKTAYKTKDFSGKIVVKFRNGRNKSEIPYHLNVLKGGLNYDPLTTTYFINEKAEGLSLRSFKVKNQFDDYAYVSDVLLPTDVQSYFKVKVLAPKILKPGEEANIFFIELKNNMRLQELQLQSEIIILTNVSDIRVPLVSYNGKLQVHLPFKSKDYSMDIGLIGFNTKKDAYFMLVNSNPVTVYLKHIHSSIPMTSAEVIGCGTGDYRLALFSPTFRHLKKCHNMKSGQYAIVKVTVGTTQVEGQVWGDIYVESQYENLKVPVHFKIAPGKLEVGPDKLIFDQCFPGKICSHPLRIYSTFNDPMIIEDILAMPPDKRITSRHTGHIIARTSKIVGHLFFNPDLECRSECYSGMQGDTTAQWLSIFNFSKYVSDFDLHLLNTFYNRYLNVTSHGVKKWQNLTLRLDTSEVKGHLFHSRVKMSWPRLIMDQIPQEKATITFPLTQVGNTSYQNITLRNPASHFVMVQFVFDRDYPGFDMLYTAMPPDLVVKYPNDKHFSRGFFFANRTKERQQRLFFNMFGLTANKESMPVLLSPGQSITFPIGFHAQTADLHSTVILVRNNLTIMEIVRLNARGVQPMFKFGNRKPGSMQPLAFEMTDRHFHDCERRRIYPEDSNFSFKRTFTARNIGDVTLYINAFYINDYLCEGYGFKVMDCEPFALHPNQTRKIDIAFTPDFTLSKISRTLIIATSLNVPVNYTLYTTIPHIYLNMCSDAISRPSWEIYLSYLTVASMTVLLVVIMCIAAIDAERIRRQAIGSFILPSSTSVQPVLDLRLVGQQTREEIQSAKISPVKDIKKVKDVDVEMKLKPELERYTVLVPTTGKVRKRISHQEPLYNDSSDLQIADIKEEKSEKRKDKHHDTSNGKIRTKDVKEMAIEEKDKDRNYTKDKEVKKLCTKKQCKTNALVPTYEEETSSNATDSSGGINEDPEKENDQSAVPKQCAKTKSLVSKRESIKNGVVIEGNSNHSVAATEFKYAQSNNKFRHQKQVEKKAKSNDKQKKDNKEYDTTNQKTNEHHIQSIGKHVHQREVKKRERVVKERREKGFHRKSSDKAKQTDRSTGNSETPEKPIKTSPCFNIPLPPPTTINSIWGESCAKFSDVVARNEPSSFLTAPKTTPPSQSLTKIICKPTMYVEPYKQSSLTELGPIGSRRSDVRRSSAETNQETIRRNTAIELNGGNMSLLGNGLEHERTNSYFSDSIRLDGVGRENGFIGDLNTNGWNPHESFGRVIDTAIDGTTVMEGDDISGESDPWNQNLLNTSSYWDSYNPMLGENSLLNGNTPLLDESCLLNENALIGKNSLLGESSFGKNDNDAVSTASNVYLWGSSSVWQPWAPECASATTRTPTRTPPTFDEFLHRNEDSPQPHTRDSYSPFNTSPLWNQQQQTNPWNFSQGQ</sequence>
<feature type="region of interest" description="Disordered" evidence="1">
    <location>
        <begin position="1454"/>
        <end position="1475"/>
    </location>
</feature>